<reference evidence="13 14" key="1">
    <citation type="submission" date="2018-10" db="EMBL/GenBank/DDBJ databases">
        <title>Isolation, diversity and antifungal activity of actinobacteria from wheat.</title>
        <authorList>
            <person name="Han C."/>
        </authorList>
    </citation>
    <scope>NUCLEOTIDE SEQUENCE [LARGE SCALE GENOMIC DNA]</scope>
    <source>
        <strain evidence="13 14">NEAU-YY56</strain>
    </source>
</reference>
<dbReference type="RefSeq" id="WP_122149657.1">
    <property type="nucleotide sequence ID" value="NZ_RFFI01000062.1"/>
</dbReference>
<feature type="active site" description="Proton donor" evidence="9">
    <location>
        <position position="174"/>
    </location>
</feature>
<feature type="binding site" evidence="10">
    <location>
        <position position="305"/>
    </location>
    <ligand>
        <name>substrate</name>
    </ligand>
</feature>
<evidence type="ECO:0000313" key="14">
    <source>
        <dbReference type="Proteomes" id="UP000269289"/>
    </source>
</evidence>
<comment type="similarity">
    <text evidence="2 12">Belongs to the glycosyl hydrolase 1 family.</text>
</comment>
<dbReference type="InterPro" id="IPR018120">
    <property type="entry name" value="Glyco_hydro_1_AS"/>
</dbReference>
<keyword evidence="6" id="KW-0119">Carbohydrate metabolism</keyword>
<dbReference type="PANTHER" id="PTHR10353:SF36">
    <property type="entry name" value="LP05116P"/>
    <property type="match status" value="1"/>
</dbReference>
<dbReference type="InterPro" id="IPR017853">
    <property type="entry name" value="GH"/>
</dbReference>
<dbReference type="AlphaFoldDB" id="A0A3M2J4P3"/>
<evidence type="ECO:0000256" key="11">
    <source>
        <dbReference type="PROSITE-ProRule" id="PRU10055"/>
    </source>
</evidence>
<dbReference type="PANTHER" id="PTHR10353">
    <property type="entry name" value="GLYCOSYL HYDROLASE"/>
    <property type="match status" value="1"/>
</dbReference>
<dbReference type="OrthoDB" id="9765195at2"/>
<evidence type="ECO:0000256" key="7">
    <source>
        <dbReference type="ARBA" id="ARBA00023295"/>
    </source>
</evidence>
<dbReference type="EC" id="3.2.1.21" evidence="3 12"/>
<evidence type="ECO:0000256" key="6">
    <source>
        <dbReference type="ARBA" id="ARBA00023277"/>
    </source>
</evidence>
<keyword evidence="5" id="KW-0136">Cellulose degradation</keyword>
<evidence type="ECO:0000256" key="4">
    <source>
        <dbReference type="ARBA" id="ARBA00022801"/>
    </source>
</evidence>
<dbReference type="EMBL" id="RFFI01000062">
    <property type="protein sequence ID" value="RMI09057.1"/>
    <property type="molecule type" value="Genomic_DNA"/>
</dbReference>
<comment type="caution">
    <text evidence="13">The sequence shown here is derived from an EMBL/GenBank/DDBJ whole genome shotgun (WGS) entry which is preliminary data.</text>
</comment>
<evidence type="ECO:0000256" key="5">
    <source>
        <dbReference type="ARBA" id="ARBA00023001"/>
    </source>
</evidence>
<keyword evidence="7 12" id="KW-0326">Glycosidase</keyword>
<evidence type="ECO:0000256" key="2">
    <source>
        <dbReference type="ARBA" id="ARBA00010838"/>
    </source>
</evidence>
<dbReference type="PRINTS" id="PR00131">
    <property type="entry name" value="GLHYDRLASE1"/>
</dbReference>
<dbReference type="GO" id="GO:0030245">
    <property type="term" value="P:cellulose catabolic process"/>
    <property type="evidence" value="ECO:0007669"/>
    <property type="project" value="UniProtKB-KW"/>
</dbReference>
<dbReference type="Pfam" id="PF00232">
    <property type="entry name" value="Glyco_hydro_1"/>
    <property type="match status" value="1"/>
</dbReference>
<protein>
    <recommendedName>
        <fullName evidence="3 12">Beta-glucosidase</fullName>
        <ecNumber evidence="3 12">3.2.1.21</ecNumber>
    </recommendedName>
</protein>
<dbReference type="InterPro" id="IPR033132">
    <property type="entry name" value="GH_1_N_CS"/>
</dbReference>
<evidence type="ECO:0000256" key="1">
    <source>
        <dbReference type="ARBA" id="ARBA00000448"/>
    </source>
</evidence>
<dbReference type="InterPro" id="IPR017736">
    <property type="entry name" value="Glyco_hydro_1_beta-glucosidase"/>
</dbReference>
<feature type="binding site" evidence="10">
    <location>
        <position position="429"/>
    </location>
    <ligand>
        <name>substrate</name>
    </ligand>
</feature>
<evidence type="ECO:0000256" key="3">
    <source>
        <dbReference type="ARBA" id="ARBA00012744"/>
    </source>
</evidence>
<gene>
    <name evidence="13" type="ORF">EBM89_11995</name>
</gene>
<keyword evidence="14" id="KW-1185">Reference proteome</keyword>
<dbReference type="GO" id="GO:0005829">
    <property type="term" value="C:cytosol"/>
    <property type="evidence" value="ECO:0007669"/>
    <property type="project" value="TreeGrafter"/>
</dbReference>
<evidence type="ECO:0000256" key="10">
    <source>
        <dbReference type="PIRSR" id="PIRSR617736-2"/>
    </source>
</evidence>
<evidence type="ECO:0000256" key="9">
    <source>
        <dbReference type="PIRSR" id="PIRSR617736-1"/>
    </source>
</evidence>
<comment type="catalytic activity">
    <reaction evidence="1 12">
        <text>Hydrolysis of terminal, non-reducing beta-D-glucosyl residues with release of beta-D-glucose.</text>
        <dbReference type="EC" id="3.2.1.21"/>
    </reaction>
</comment>
<dbReference type="InterPro" id="IPR001360">
    <property type="entry name" value="Glyco_hydro_1"/>
</dbReference>
<feature type="binding site" evidence="10">
    <location>
        <position position="173"/>
    </location>
    <ligand>
        <name>substrate</name>
    </ligand>
</feature>
<dbReference type="SUPFAM" id="SSF51445">
    <property type="entry name" value="(Trans)glycosidases"/>
    <property type="match status" value="1"/>
</dbReference>
<keyword evidence="8" id="KW-0624">Polysaccharide degradation</keyword>
<sequence>MSGAHGEHGSARRFPPGFLWGAATAAYQVEGAVHEDGRGGSIWDTFSRTPGAVLHGDTGDVGTDHYHRVVEDVALMADLGLSAYRFSVAWPRVQPTGRGPANPAGLDFYRRLVDLLRDRGIAPLVTLYHWDLPQPLQDAGGWAERDTAWRFADYAGLVADALGDRVHLWTTLNEPWCSAYLGYASGEHAPGVQDPAQALAAVHTLNLAHGLGTRAVRAAAGDDATVSLTLNLQVNRAASDRPEDVAARDRLDRVANEVFLGPLLDGAYPEGVVAETARYSDWSFVRDGDLDLIRTRLDALGVNYYTTSLVGAVAGDAGDGALAPSASPDAADRPPADLADVTWHDRPGPRTAMGWLVEPAGLTDLLLDLHRRYPDLPLYVLENGAAYPDEVGPDGQVHDPDRVAYLHDHVEAVGRALDSGADVRGYTAWTLMDNFEWAFGYERRFGLVHVDRTTMARTVKDSGRWYRRLATTGVLPPVEGR</sequence>
<accession>A0A3M2J4P3</accession>
<organism evidence="13 14">
    <name type="scientific">Cellulomonas triticagri</name>
    <dbReference type="NCBI Taxonomy" id="2483352"/>
    <lineage>
        <taxon>Bacteria</taxon>
        <taxon>Bacillati</taxon>
        <taxon>Actinomycetota</taxon>
        <taxon>Actinomycetes</taxon>
        <taxon>Micrococcales</taxon>
        <taxon>Cellulomonadaceae</taxon>
        <taxon>Cellulomonas</taxon>
    </lineage>
</organism>
<dbReference type="FunFam" id="3.20.20.80:FF:000004">
    <property type="entry name" value="Beta-glucosidase 6-phospho-beta-glucosidase"/>
    <property type="match status" value="1"/>
</dbReference>
<dbReference type="PROSITE" id="PS00653">
    <property type="entry name" value="GLYCOSYL_HYDROL_F1_2"/>
    <property type="match status" value="1"/>
</dbReference>
<dbReference type="PROSITE" id="PS00572">
    <property type="entry name" value="GLYCOSYL_HYDROL_F1_1"/>
    <property type="match status" value="1"/>
</dbReference>
<proteinExistence type="inferred from homology"/>
<keyword evidence="4 12" id="KW-0378">Hydrolase</keyword>
<evidence type="ECO:0000313" key="13">
    <source>
        <dbReference type="EMBL" id="RMI09057.1"/>
    </source>
</evidence>
<evidence type="ECO:0000256" key="8">
    <source>
        <dbReference type="ARBA" id="ARBA00023326"/>
    </source>
</evidence>
<dbReference type="GO" id="GO:0008422">
    <property type="term" value="F:beta-glucosidase activity"/>
    <property type="evidence" value="ECO:0007669"/>
    <property type="project" value="UniProtKB-EC"/>
</dbReference>
<feature type="active site" description="Nucleophile" evidence="9 11">
    <location>
        <position position="382"/>
    </location>
</feature>
<feature type="binding site" evidence="10">
    <location>
        <position position="129"/>
    </location>
    <ligand>
        <name>substrate</name>
    </ligand>
</feature>
<feature type="binding site" evidence="10">
    <location>
        <position position="28"/>
    </location>
    <ligand>
        <name>substrate</name>
    </ligand>
</feature>
<dbReference type="NCBIfam" id="TIGR03356">
    <property type="entry name" value="BGL"/>
    <property type="match status" value="1"/>
</dbReference>
<name>A0A3M2J4P3_9CELL</name>
<dbReference type="Proteomes" id="UP000269289">
    <property type="component" value="Unassembled WGS sequence"/>
</dbReference>
<evidence type="ECO:0000256" key="12">
    <source>
        <dbReference type="RuleBase" id="RU361175"/>
    </source>
</evidence>
<dbReference type="Gene3D" id="3.20.20.80">
    <property type="entry name" value="Glycosidases"/>
    <property type="match status" value="1"/>
</dbReference>
<feature type="binding site" evidence="10">
    <location>
        <begin position="436"/>
        <end position="437"/>
    </location>
    <ligand>
        <name>substrate</name>
    </ligand>
</feature>